<sequence>MKHPVCTATRHDGDCGLNHIGEYGQYLFCKKPETNREWGYKPTDIEINNDDLPCYIMKRIAKNKYSAYGDSSVYTAIPMRKKLINAFRECAITYGWMSKRRARKWARCIAGCYFGKDGSASPEMIETFSDWYNGDYSQASFDDFAMMEISYW</sequence>
<dbReference type="Proteomes" id="UP000509462">
    <property type="component" value="Segment"/>
</dbReference>
<dbReference type="EMBL" id="MT360682">
    <property type="protein sequence ID" value="WEY17710.1"/>
    <property type="molecule type" value="Genomic_DNA"/>
</dbReference>
<keyword evidence="2" id="KW-1185">Reference proteome</keyword>
<evidence type="ECO:0000313" key="2">
    <source>
        <dbReference type="Proteomes" id="UP000509462"/>
    </source>
</evidence>
<evidence type="ECO:0000313" key="1">
    <source>
        <dbReference type="EMBL" id="WEY17710.1"/>
    </source>
</evidence>
<organism evidence="1 2">
    <name type="scientific">Vibrio phage Vc1</name>
    <dbReference type="NCBI Taxonomy" id="1480731"/>
    <lineage>
        <taxon>Viruses</taxon>
        <taxon>Duplodnaviria</taxon>
        <taxon>Heunggongvirae</taxon>
        <taxon>Uroviricota</taxon>
        <taxon>Caudoviricetes</taxon>
        <taxon>Drexlerviridae</taxon>
        <taxon>Jhansiroadvirus</taxon>
        <taxon>Jhansiroadvirus gwaliVC1</taxon>
    </lineage>
</organism>
<accession>A0A9X9TCT4</accession>
<protein>
    <submittedName>
        <fullName evidence="1">Uncharacterized protein</fullName>
    </submittedName>
</protein>
<proteinExistence type="predicted"/>
<gene>
    <name evidence="1" type="ORF">VC1_50</name>
</gene>
<reference evidence="1" key="1">
    <citation type="submission" date="2020-04" db="EMBL/GenBank/DDBJ databases">
        <authorList>
            <person name="Kumar P."/>
            <person name="Meghvansi M.K."/>
            <person name="Kamboj D.V."/>
        </authorList>
    </citation>
    <scope>NUCLEOTIDE SEQUENCE [LARGE SCALE GENOMIC DNA]</scope>
</reference>
<name>A0A9X9TCT4_9CAUD</name>